<dbReference type="NCBIfam" id="TIGR02537">
    <property type="entry name" value="arch_flag_Nterm"/>
    <property type="match status" value="1"/>
</dbReference>
<dbReference type="GeneID" id="25393428"/>
<keyword evidence="1" id="KW-1133">Transmembrane helix</keyword>
<dbReference type="InterPro" id="IPR013373">
    <property type="entry name" value="Flagellin/pilin_N_arc"/>
</dbReference>
<dbReference type="HOGENOM" id="CLU_103618_0_0_2"/>
<accession>Q2FMT7</accession>
<dbReference type="eggNOG" id="arCOG02416">
    <property type="taxonomic scope" value="Archaea"/>
</dbReference>
<name>Q2FMT7_METHJ</name>
<dbReference type="RefSeq" id="WP_011447376.1">
    <property type="nucleotide sequence ID" value="NC_007796.1"/>
</dbReference>
<evidence type="ECO:0000259" key="2">
    <source>
        <dbReference type="Pfam" id="PF07790"/>
    </source>
</evidence>
<keyword evidence="4" id="KW-1185">Reference proteome</keyword>
<reference evidence="4" key="1">
    <citation type="journal article" date="2016" name="Stand. Genomic Sci.">
        <title>Complete genome sequence of Methanospirillum hungatei type strain JF1.</title>
        <authorList>
            <person name="Gunsalus R.P."/>
            <person name="Cook L.E."/>
            <person name="Crable B."/>
            <person name="Rohlin L."/>
            <person name="McDonald E."/>
            <person name="Mouttaki H."/>
            <person name="Sieber J.R."/>
            <person name="Poweleit N."/>
            <person name="Zhou H."/>
            <person name="Lapidus A.L."/>
            <person name="Daligault H.E."/>
            <person name="Land M."/>
            <person name="Gilna P."/>
            <person name="Ivanova N."/>
            <person name="Kyrpides N."/>
            <person name="Culley D.E."/>
            <person name="McInerney M.J."/>
        </authorList>
    </citation>
    <scope>NUCLEOTIDE SEQUENCE [LARGE SCALE GENOMIC DNA]</scope>
    <source>
        <strain evidence="4">ATCC 27890 / DSM 864 / NBRC 100397 / JF-1</strain>
    </source>
</reference>
<dbReference type="KEGG" id="mhu:Mhun_0311"/>
<organism evidence="3 4">
    <name type="scientific">Methanospirillum hungatei JF-1 (strain ATCC 27890 / DSM 864 / NBRC 100397 / JF-1)</name>
    <dbReference type="NCBI Taxonomy" id="323259"/>
    <lineage>
        <taxon>Archaea</taxon>
        <taxon>Methanobacteriati</taxon>
        <taxon>Methanobacteriota</taxon>
        <taxon>Stenosarchaea group</taxon>
        <taxon>Methanomicrobia</taxon>
        <taxon>Methanomicrobiales</taxon>
        <taxon>Methanospirillaceae</taxon>
        <taxon>Methanospirillum</taxon>
    </lineage>
</organism>
<dbReference type="Proteomes" id="UP000001941">
    <property type="component" value="Chromosome"/>
</dbReference>
<dbReference type="AlphaFoldDB" id="Q2FMT7"/>
<evidence type="ECO:0000313" key="3">
    <source>
        <dbReference type="EMBL" id="ABD40081.1"/>
    </source>
</evidence>
<dbReference type="OrthoDB" id="112390at2157"/>
<feature type="transmembrane region" description="Helical" evidence="1">
    <location>
        <begin position="6"/>
        <end position="30"/>
    </location>
</feature>
<dbReference type="Pfam" id="PF07790">
    <property type="entry name" value="Pilin_N"/>
    <property type="match status" value="1"/>
</dbReference>
<sequence>MNNEAVSPVIGVLLMLTLTLIIAAIVNSYAGGLVDTEPKAPSATLQVKYSQSGGMEIRHVSGDPIPTSSVKVIVRPSETMGRNAIQNASEVQKEYITDLDGLNSWASGITSFKVGDVSYISPTDLDTIQAKIAEKDRLSNPDNPGNTSYLEFYYKNSMISRNEVLIEE</sequence>
<dbReference type="EnsemblBacteria" id="ABD40081">
    <property type="protein sequence ID" value="ABD40081"/>
    <property type="gene ID" value="Mhun_0311"/>
</dbReference>
<dbReference type="InterPro" id="IPR012859">
    <property type="entry name" value="Pilin_N_archaeal"/>
</dbReference>
<proteinExistence type="predicted"/>
<dbReference type="InParanoid" id="Q2FMT7"/>
<evidence type="ECO:0000256" key="1">
    <source>
        <dbReference type="SAM" id="Phobius"/>
    </source>
</evidence>
<evidence type="ECO:0000313" key="4">
    <source>
        <dbReference type="Proteomes" id="UP000001941"/>
    </source>
</evidence>
<protein>
    <recommendedName>
        <fullName evidence="2">Archaeal Type IV pilin N-terminal domain-containing protein</fullName>
    </recommendedName>
</protein>
<dbReference type="EMBL" id="CP000254">
    <property type="protein sequence ID" value="ABD40081.1"/>
    <property type="molecule type" value="Genomic_DNA"/>
</dbReference>
<keyword evidence="1" id="KW-0812">Transmembrane</keyword>
<gene>
    <name evidence="3" type="ordered locus">Mhun_0311</name>
</gene>
<feature type="domain" description="Archaeal Type IV pilin N-terminal" evidence="2">
    <location>
        <begin position="4"/>
        <end position="78"/>
    </location>
</feature>
<keyword evidence="1" id="KW-0472">Membrane</keyword>